<accession>A0A2M7TNF8</accession>
<evidence type="ECO:0000313" key="2">
    <source>
        <dbReference type="EMBL" id="PIZ49464.1"/>
    </source>
</evidence>
<dbReference type="SUPFAM" id="SSF53098">
    <property type="entry name" value="Ribonuclease H-like"/>
    <property type="match status" value="1"/>
</dbReference>
<gene>
    <name evidence="2" type="ORF">COY29_01825</name>
</gene>
<proteinExistence type="predicted"/>
<comment type="caution">
    <text evidence="2">The sequence shown here is derived from an EMBL/GenBank/DDBJ whole genome shotgun (WGS) entry which is preliminary data.</text>
</comment>
<organism evidence="2 3">
    <name type="scientific">Candidatus Woesebacteria bacterium CG_4_10_14_0_2_um_filter_39_14</name>
    <dbReference type="NCBI Taxonomy" id="1975054"/>
    <lineage>
        <taxon>Bacteria</taxon>
        <taxon>Candidatus Woeseibacteriota</taxon>
    </lineage>
</organism>
<dbReference type="PANTHER" id="PTHR46889">
    <property type="entry name" value="TRANSPOSASE INSF FOR INSERTION SEQUENCE IS3B-RELATED"/>
    <property type="match status" value="1"/>
</dbReference>
<evidence type="ECO:0000313" key="3">
    <source>
        <dbReference type="Proteomes" id="UP000229753"/>
    </source>
</evidence>
<dbReference type="InterPro" id="IPR048020">
    <property type="entry name" value="Transpos_IS3"/>
</dbReference>
<dbReference type="Pfam" id="PF13276">
    <property type="entry name" value="HTH_21"/>
    <property type="match status" value="1"/>
</dbReference>
<dbReference type="Pfam" id="PF00665">
    <property type="entry name" value="rve"/>
    <property type="match status" value="1"/>
</dbReference>
<name>A0A2M7TNF8_9BACT</name>
<dbReference type="InterPro" id="IPR036397">
    <property type="entry name" value="RNaseH_sf"/>
</dbReference>
<dbReference type="Gene3D" id="3.30.420.10">
    <property type="entry name" value="Ribonuclease H-like superfamily/Ribonuclease H"/>
    <property type="match status" value="1"/>
</dbReference>
<dbReference type="InterPro" id="IPR025948">
    <property type="entry name" value="HTH-like_dom"/>
</dbReference>
<dbReference type="InterPro" id="IPR001584">
    <property type="entry name" value="Integrase_cat-core"/>
</dbReference>
<dbReference type="PROSITE" id="PS50994">
    <property type="entry name" value="INTEGRASE"/>
    <property type="match status" value="1"/>
</dbReference>
<dbReference type="PANTHER" id="PTHR46889:SF7">
    <property type="entry name" value="TRANSPOSASE FOR INSERTION SEQUENCE ELEMENT IS904"/>
    <property type="match status" value="1"/>
</dbReference>
<dbReference type="EMBL" id="PFNO01000055">
    <property type="protein sequence ID" value="PIZ49464.1"/>
    <property type="molecule type" value="Genomic_DNA"/>
</dbReference>
<dbReference type="NCBIfam" id="NF033516">
    <property type="entry name" value="transpos_IS3"/>
    <property type="match status" value="1"/>
</dbReference>
<dbReference type="Proteomes" id="UP000229753">
    <property type="component" value="Unassembled WGS sequence"/>
</dbReference>
<dbReference type="InterPro" id="IPR050900">
    <property type="entry name" value="Transposase_IS3/IS150/IS904"/>
</dbReference>
<protein>
    <submittedName>
        <fullName evidence="2">IS3 family transposase</fullName>
    </submittedName>
</protein>
<dbReference type="GO" id="GO:0003676">
    <property type="term" value="F:nucleic acid binding"/>
    <property type="evidence" value="ECO:0007669"/>
    <property type="project" value="InterPro"/>
</dbReference>
<dbReference type="GO" id="GO:0015074">
    <property type="term" value="P:DNA integration"/>
    <property type="evidence" value="ECO:0007669"/>
    <property type="project" value="InterPro"/>
</dbReference>
<dbReference type="AlphaFoldDB" id="A0A2M7TNF8"/>
<feature type="domain" description="Integrase catalytic" evidence="1">
    <location>
        <begin position="105"/>
        <end position="279"/>
    </location>
</feature>
<dbReference type="InterPro" id="IPR012337">
    <property type="entry name" value="RNaseH-like_sf"/>
</dbReference>
<evidence type="ECO:0000259" key="1">
    <source>
        <dbReference type="PROSITE" id="PS50994"/>
    </source>
</evidence>
<sequence>MIDSFSQNGKSVNLLCQALGVSRSGFYDYLKNKMTKKEEENLIKNQIEQIALEYPRYGYRRVTRELKRRQFEINHKKVLRIMDENDLLCKPKKKFMLTTDSNHTLSIYPNLIKGIALTGINQVWVSDITYIALTSGRFVFLAVVLDLYSRKVVGWDLGEDLSKALVVHALEMAIVRRQPPQGLIHHSDRGVQYASYEYIDILKLNGFQISMSRKGNPYDNAVCESFNKTLKWDEVRLNEYDNYYEAKNHIANYIENIYNAKRLHSSLNYRPPNEFEEDLIKNQLSVRY</sequence>
<reference evidence="3" key="1">
    <citation type="submission" date="2017-09" db="EMBL/GenBank/DDBJ databases">
        <title>Depth-based differentiation of microbial function through sediment-hosted aquifers and enrichment of novel symbionts in the deep terrestrial subsurface.</title>
        <authorList>
            <person name="Probst A.J."/>
            <person name="Ladd B."/>
            <person name="Jarett J.K."/>
            <person name="Geller-Mcgrath D.E."/>
            <person name="Sieber C.M.K."/>
            <person name="Emerson J.B."/>
            <person name="Anantharaman K."/>
            <person name="Thomas B.C."/>
            <person name="Malmstrom R."/>
            <person name="Stieglmeier M."/>
            <person name="Klingl A."/>
            <person name="Woyke T."/>
            <person name="Ryan C.M."/>
            <person name="Banfield J.F."/>
        </authorList>
    </citation>
    <scope>NUCLEOTIDE SEQUENCE [LARGE SCALE GENOMIC DNA]</scope>
</reference>